<evidence type="ECO:0000313" key="3">
    <source>
        <dbReference type="Proteomes" id="UP000177811"/>
    </source>
</evidence>
<gene>
    <name evidence="2" type="ORF">A3C16_00365</name>
</gene>
<proteinExistence type="predicted"/>
<evidence type="ECO:0000313" key="2">
    <source>
        <dbReference type="EMBL" id="OHA01577.1"/>
    </source>
</evidence>
<feature type="transmembrane region" description="Helical" evidence="1">
    <location>
        <begin position="9"/>
        <end position="30"/>
    </location>
</feature>
<keyword evidence="1" id="KW-0472">Membrane</keyword>
<feature type="transmembrane region" description="Helical" evidence="1">
    <location>
        <begin position="42"/>
        <end position="62"/>
    </location>
</feature>
<protein>
    <recommendedName>
        <fullName evidence="4">MotA/TolQ/ExbB proton channel domain-containing protein</fullName>
    </recommendedName>
</protein>
<accession>A0A1G2KQ78</accession>
<comment type="caution">
    <text evidence="2">The sequence shown here is derived from an EMBL/GenBank/DDBJ whole genome shotgun (WGS) entry which is preliminary data.</text>
</comment>
<sequence>MTRHGVQPIIYGTLASALLFVVYGLITGVVSGPRFVQEQFIAYWYFITALAAGFGLQVGLYIRLKELVMRGHGGGVVLGVTGTTSTAAMVSCCAHYLANILPILGVAGVVTFVAEYQAELFWVGIIFNIGGVLYIVNRIFRISARQSSALDKMHL</sequence>
<keyword evidence="1" id="KW-1133">Transmembrane helix</keyword>
<evidence type="ECO:0008006" key="4">
    <source>
        <dbReference type="Google" id="ProtNLM"/>
    </source>
</evidence>
<keyword evidence="1" id="KW-0812">Transmembrane</keyword>
<evidence type="ECO:0000256" key="1">
    <source>
        <dbReference type="SAM" id="Phobius"/>
    </source>
</evidence>
<reference evidence="2 3" key="1">
    <citation type="journal article" date="2016" name="Nat. Commun.">
        <title>Thousands of microbial genomes shed light on interconnected biogeochemical processes in an aquifer system.</title>
        <authorList>
            <person name="Anantharaman K."/>
            <person name="Brown C.T."/>
            <person name="Hug L.A."/>
            <person name="Sharon I."/>
            <person name="Castelle C.J."/>
            <person name="Probst A.J."/>
            <person name="Thomas B.C."/>
            <person name="Singh A."/>
            <person name="Wilkins M.J."/>
            <person name="Karaoz U."/>
            <person name="Brodie E.L."/>
            <person name="Williams K.H."/>
            <person name="Hubbard S.S."/>
            <person name="Banfield J.F."/>
        </authorList>
    </citation>
    <scope>NUCLEOTIDE SEQUENCE [LARGE SCALE GENOMIC DNA]</scope>
</reference>
<dbReference type="Proteomes" id="UP000177811">
    <property type="component" value="Unassembled WGS sequence"/>
</dbReference>
<dbReference type="EMBL" id="MHQL01000059">
    <property type="protein sequence ID" value="OHA01577.1"/>
    <property type="molecule type" value="Genomic_DNA"/>
</dbReference>
<name>A0A1G2KQ78_9BACT</name>
<feature type="transmembrane region" description="Helical" evidence="1">
    <location>
        <begin position="120"/>
        <end position="140"/>
    </location>
</feature>
<organism evidence="2 3">
    <name type="scientific">Candidatus Sungbacteria bacterium RIFCSPHIGHO2_02_FULL_51_29</name>
    <dbReference type="NCBI Taxonomy" id="1802273"/>
    <lineage>
        <taxon>Bacteria</taxon>
        <taxon>Candidatus Sungiibacteriota</taxon>
    </lineage>
</organism>
<dbReference type="AlphaFoldDB" id="A0A1G2KQ78"/>